<dbReference type="Gene3D" id="1.10.10.10">
    <property type="entry name" value="Winged helix-like DNA-binding domain superfamily/Winged helix DNA-binding domain"/>
    <property type="match status" value="1"/>
</dbReference>
<dbReference type="PANTHER" id="PTHR30126">
    <property type="entry name" value="HTH-TYPE TRANSCRIPTIONAL REGULATOR"/>
    <property type="match status" value="1"/>
</dbReference>
<dbReference type="Pfam" id="PF00126">
    <property type="entry name" value="HTH_1"/>
    <property type="match status" value="1"/>
</dbReference>
<evidence type="ECO:0000313" key="7">
    <source>
        <dbReference type="Proteomes" id="UP001203880"/>
    </source>
</evidence>
<protein>
    <submittedName>
        <fullName evidence="6">LysR family transcriptional regulator</fullName>
    </submittedName>
</protein>
<comment type="caution">
    <text evidence="6">The sequence shown here is derived from an EMBL/GenBank/DDBJ whole genome shotgun (WGS) entry which is preliminary data.</text>
</comment>
<dbReference type="InterPro" id="IPR036390">
    <property type="entry name" value="WH_DNA-bd_sf"/>
</dbReference>
<dbReference type="Gene3D" id="3.40.190.10">
    <property type="entry name" value="Periplasmic binding protein-like II"/>
    <property type="match status" value="2"/>
</dbReference>
<gene>
    <name evidence="6" type="ORF">M3P21_22165</name>
</gene>
<keyword evidence="7" id="KW-1185">Reference proteome</keyword>
<keyword evidence="4" id="KW-0804">Transcription</keyword>
<reference evidence="6" key="1">
    <citation type="submission" date="2022-05" db="EMBL/GenBank/DDBJ databases">
        <authorList>
            <person name="Park J.-S."/>
        </authorList>
    </citation>
    <scope>NUCLEOTIDE SEQUENCE</scope>
    <source>
        <strain evidence="6">2012CJ41-6</strain>
    </source>
</reference>
<keyword evidence="3" id="KW-0238">DNA-binding</keyword>
<dbReference type="EMBL" id="JAMFMB010000068">
    <property type="protein sequence ID" value="MCL6286201.1"/>
    <property type="molecule type" value="Genomic_DNA"/>
</dbReference>
<proteinExistence type="inferred from homology"/>
<evidence type="ECO:0000259" key="5">
    <source>
        <dbReference type="PROSITE" id="PS50931"/>
    </source>
</evidence>
<keyword evidence="2" id="KW-0805">Transcription regulation</keyword>
<dbReference type="PROSITE" id="PS50931">
    <property type="entry name" value="HTH_LYSR"/>
    <property type="match status" value="1"/>
</dbReference>
<dbReference type="InterPro" id="IPR005119">
    <property type="entry name" value="LysR_subst-bd"/>
</dbReference>
<dbReference type="InterPro" id="IPR036388">
    <property type="entry name" value="WH-like_DNA-bd_sf"/>
</dbReference>
<organism evidence="6 7">
    <name type="scientific">Ruegeria spongiae</name>
    <dbReference type="NCBI Taxonomy" id="2942209"/>
    <lineage>
        <taxon>Bacteria</taxon>
        <taxon>Pseudomonadati</taxon>
        <taxon>Pseudomonadota</taxon>
        <taxon>Alphaproteobacteria</taxon>
        <taxon>Rhodobacterales</taxon>
        <taxon>Roseobacteraceae</taxon>
        <taxon>Ruegeria</taxon>
    </lineage>
</organism>
<sequence length="327" mass="36067">MGHPLCSQLCEGPHIVFNRIYFVLKLSFIEFMQISTFETLVAIAQHSSFSRTAEIRNMTLSAVSMQMKSLEVELGATLFDRRYRPPKLTPLGIRVAQDAKTIVDAYSVLKSRCVPTDQLTGTYRIGFVPSAAARILPLFLGTAAQLAPKAMLNTSTGLSESLCEQVRNGQLDAAIVTEIADATFDLCCETLIREEMVVAAPSDIKAKGLAELSATHPFLHFIPSSGIGKLIAQYRDQMQLKFKEVIILDSIEAIVNCVKNGIGYALLPKTDVLRYGADQVLVLPCEPQPLFRNISLVTREDALTEMWRPKLMTLLETSITGLENAEV</sequence>
<dbReference type="InterPro" id="IPR000847">
    <property type="entry name" value="LysR_HTH_N"/>
</dbReference>
<name>A0ABT0Q8J6_9RHOB</name>
<dbReference type="PANTHER" id="PTHR30126:SF40">
    <property type="entry name" value="HTH-TYPE TRANSCRIPTIONAL REGULATOR GLTR"/>
    <property type="match status" value="1"/>
</dbReference>
<dbReference type="Pfam" id="PF03466">
    <property type="entry name" value="LysR_substrate"/>
    <property type="match status" value="1"/>
</dbReference>
<evidence type="ECO:0000256" key="4">
    <source>
        <dbReference type="ARBA" id="ARBA00023163"/>
    </source>
</evidence>
<dbReference type="SUPFAM" id="SSF53850">
    <property type="entry name" value="Periplasmic binding protein-like II"/>
    <property type="match status" value="1"/>
</dbReference>
<comment type="similarity">
    <text evidence="1">Belongs to the LysR transcriptional regulatory family.</text>
</comment>
<dbReference type="SUPFAM" id="SSF46785">
    <property type="entry name" value="Winged helix' DNA-binding domain"/>
    <property type="match status" value="1"/>
</dbReference>
<dbReference type="RefSeq" id="WP_249713684.1">
    <property type="nucleotide sequence ID" value="NZ_JAMFMB010000068.1"/>
</dbReference>
<accession>A0ABT0Q8J6</accession>
<dbReference type="Proteomes" id="UP001203880">
    <property type="component" value="Unassembled WGS sequence"/>
</dbReference>
<evidence type="ECO:0000256" key="1">
    <source>
        <dbReference type="ARBA" id="ARBA00009437"/>
    </source>
</evidence>
<feature type="domain" description="HTH lysR-type" evidence="5">
    <location>
        <begin position="32"/>
        <end position="89"/>
    </location>
</feature>
<evidence type="ECO:0000313" key="6">
    <source>
        <dbReference type="EMBL" id="MCL6286201.1"/>
    </source>
</evidence>
<evidence type="ECO:0000256" key="3">
    <source>
        <dbReference type="ARBA" id="ARBA00023125"/>
    </source>
</evidence>
<evidence type="ECO:0000256" key="2">
    <source>
        <dbReference type="ARBA" id="ARBA00023015"/>
    </source>
</evidence>